<keyword evidence="6" id="KW-1185">Reference proteome</keyword>
<keyword evidence="5" id="KW-0032">Aminotransferase</keyword>
<dbReference type="InterPro" id="IPR018319">
    <property type="entry name" value="SelA-like"/>
</dbReference>
<comment type="cofactor">
    <cofactor evidence="1 4">
        <name>pyridoxal 5'-phosphate</name>
        <dbReference type="ChEBI" id="CHEBI:597326"/>
    </cofactor>
</comment>
<accession>A0A6M7UGN4</accession>
<dbReference type="GO" id="GO:0008483">
    <property type="term" value="F:transaminase activity"/>
    <property type="evidence" value="ECO:0007669"/>
    <property type="project" value="UniProtKB-KW"/>
</dbReference>
<evidence type="ECO:0000256" key="4">
    <source>
        <dbReference type="PIRSR" id="PIRSR618319-50"/>
    </source>
</evidence>
<reference evidence="5 6" key="1">
    <citation type="submission" date="2018-10" db="EMBL/GenBank/DDBJ databases">
        <authorList>
            <person name="Perry B.J."/>
            <person name="Sullivan J.T."/>
            <person name="Murphy R.J.T."/>
            <person name="Ramsay J.P."/>
            <person name="Ronson C.W."/>
        </authorList>
    </citation>
    <scope>NUCLEOTIDE SEQUENCE [LARGE SCALE GENOMIC DNA]</scope>
    <source>
        <strain evidence="5 6">NZP2014</strain>
    </source>
</reference>
<sequence>MKTTSSAGSNTTIRERLGLRPIINVSGTMTALGASIIVPEAISAMAEMASQWVEMDDLQRAASTVVARLTGGEAGFITACCASGITMAIAGAMTGNNLLAIERLPDDTGDLKSEVVIQLGHIVNYGAPIDQSVRVAGARVIPAGTVSVTQDYHVREAINERTAAGLYVVAHHTVQYGMLSLDEFCDICHAKGVPVIVDAASEYDLRGFLARGADVVIYSGHKFLSGPTSGIVTGRKDLVRSAYLQNRGVARAMKVGKESIAGTMAALEAWEKRDHAGIRRREEAALNLWKDALQGLPGIFAKIIPDPTANPLDRLQIFVSPESRFSAAGLTSALAAGSPPIIVRNHEIERGHFFLDPCNLHPGEAEIVAEQLRAILTAKDRSADAMKAARKDSSGVLRWPD</sequence>
<feature type="modified residue" description="N6-(pyridoxal phosphate)lysine" evidence="4">
    <location>
        <position position="222"/>
    </location>
</feature>
<dbReference type="InterPro" id="IPR015424">
    <property type="entry name" value="PyrdxlP-dep_Trfase"/>
</dbReference>
<dbReference type="RefSeq" id="WP_064989891.1">
    <property type="nucleotide sequence ID" value="NZ_CP033361.1"/>
</dbReference>
<dbReference type="EMBL" id="CP033361">
    <property type="protein sequence ID" value="QKC75298.1"/>
    <property type="molecule type" value="Genomic_DNA"/>
</dbReference>
<dbReference type="Proteomes" id="UP000503339">
    <property type="component" value="Chromosome"/>
</dbReference>
<keyword evidence="2 4" id="KW-0663">Pyridoxal phosphate</keyword>
<evidence type="ECO:0000256" key="3">
    <source>
        <dbReference type="ARBA" id="ARBA00044507"/>
    </source>
</evidence>
<proteinExistence type="inferred from homology"/>
<dbReference type="KEGG" id="merd:EB233_06875"/>
<evidence type="ECO:0000313" key="6">
    <source>
        <dbReference type="Proteomes" id="UP000503339"/>
    </source>
</evidence>
<name>A0A6M7UGN4_9HYPH</name>
<dbReference type="PANTHER" id="PTHR32328:SF0">
    <property type="entry name" value="L-SERYL-TRNA(SEC) SELENIUM TRANSFERASE"/>
    <property type="match status" value="1"/>
</dbReference>
<evidence type="ECO:0000256" key="1">
    <source>
        <dbReference type="ARBA" id="ARBA00001933"/>
    </source>
</evidence>
<organism evidence="5 6">
    <name type="scientific">Mesorhizobium erdmanii</name>
    <dbReference type="NCBI Taxonomy" id="1777866"/>
    <lineage>
        <taxon>Bacteria</taxon>
        <taxon>Pseudomonadati</taxon>
        <taxon>Pseudomonadota</taxon>
        <taxon>Alphaproteobacteria</taxon>
        <taxon>Hyphomicrobiales</taxon>
        <taxon>Phyllobacteriaceae</taxon>
        <taxon>Mesorhizobium</taxon>
    </lineage>
</organism>
<dbReference type="Pfam" id="PF03841">
    <property type="entry name" value="SelA"/>
    <property type="match status" value="1"/>
</dbReference>
<dbReference type="InterPro" id="IPR015421">
    <property type="entry name" value="PyrdxlP-dep_Trfase_major"/>
</dbReference>
<evidence type="ECO:0000313" key="5">
    <source>
        <dbReference type="EMBL" id="QKC75298.1"/>
    </source>
</evidence>
<comment type="similarity">
    <text evidence="3">Belongs to the SelA family.</text>
</comment>
<dbReference type="GO" id="GO:0004125">
    <property type="term" value="F:L-seryl-tRNA(Sec) selenium transferase activity"/>
    <property type="evidence" value="ECO:0007669"/>
    <property type="project" value="TreeGrafter"/>
</dbReference>
<gene>
    <name evidence="5" type="ORF">EB233_06875</name>
</gene>
<protein>
    <submittedName>
        <fullName evidence="5">Aminotransferase class V-fold PLP-dependent enzyme</fullName>
    </submittedName>
</protein>
<dbReference type="Gene3D" id="3.40.640.10">
    <property type="entry name" value="Type I PLP-dependent aspartate aminotransferase-like (Major domain)"/>
    <property type="match status" value="1"/>
</dbReference>
<keyword evidence="5" id="KW-0808">Transferase</keyword>
<dbReference type="SUPFAM" id="SSF53383">
    <property type="entry name" value="PLP-dependent transferases"/>
    <property type="match status" value="1"/>
</dbReference>
<dbReference type="PANTHER" id="PTHR32328">
    <property type="entry name" value="L-SERYL-TRNA(SEC) SELENIUM TRANSFERASE"/>
    <property type="match status" value="1"/>
</dbReference>
<evidence type="ECO:0000256" key="2">
    <source>
        <dbReference type="ARBA" id="ARBA00022898"/>
    </source>
</evidence>
<dbReference type="AlphaFoldDB" id="A0A6M7UGN4"/>